<accession>A0AAP4EGR8</accession>
<evidence type="ECO:0000313" key="2">
    <source>
        <dbReference type="Proteomes" id="UP001222958"/>
    </source>
</evidence>
<protein>
    <submittedName>
        <fullName evidence="1">Uncharacterized protein</fullName>
    </submittedName>
</protein>
<reference evidence="1" key="1">
    <citation type="submission" date="2023-04" db="EMBL/GenBank/DDBJ databases">
        <title>Epidemiological investigation of Clostridium perfringens isolated from cattle.</title>
        <authorList>
            <person name="Tian R."/>
        </authorList>
    </citation>
    <scope>NUCLEOTIDE SEQUENCE</scope>
    <source>
        <strain evidence="1">ZWCP172</strain>
    </source>
</reference>
<name>A0AAP4EGR8_CLOPF</name>
<dbReference type="RefSeq" id="WP_279858130.1">
    <property type="nucleotide sequence ID" value="NZ_JARVUX010000008.1"/>
</dbReference>
<gene>
    <name evidence="1" type="ORF">QDQ28_13160</name>
</gene>
<dbReference type="AlphaFoldDB" id="A0AAP4EGR8"/>
<sequence length="74" mass="8617">MSNCKSREKQKMLLHMIVSEITIGKDREIDSIKLKINDGLIDYLSNEEEVPIKGDSSFIMKNFRFARMKLNLVI</sequence>
<dbReference type="Proteomes" id="UP001222958">
    <property type="component" value="Unassembled WGS sequence"/>
</dbReference>
<comment type="caution">
    <text evidence="1">The sequence shown here is derived from an EMBL/GenBank/DDBJ whole genome shotgun (WGS) entry which is preliminary data.</text>
</comment>
<dbReference type="EMBL" id="JARVUX010000008">
    <property type="protein sequence ID" value="MDH2337131.1"/>
    <property type="molecule type" value="Genomic_DNA"/>
</dbReference>
<evidence type="ECO:0000313" key="1">
    <source>
        <dbReference type="EMBL" id="MDH2337131.1"/>
    </source>
</evidence>
<organism evidence="1 2">
    <name type="scientific">Clostridium perfringens</name>
    <dbReference type="NCBI Taxonomy" id="1502"/>
    <lineage>
        <taxon>Bacteria</taxon>
        <taxon>Bacillati</taxon>
        <taxon>Bacillota</taxon>
        <taxon>Clostridia</taxon>
        <taxon>Eubacteriales</taxon>
        <taxon>Clostridiaceae</taxon>
        <taxon>Clostridium</taxon>
    </lineage>
</organism>
<proteinExistence type="predicted"/>